<reference evidence="1 2" key="1">
    <citation type="submission" date="2018-09" db="EMBL/GenBank/DDBJ databases">
        <authorList>
            <person name="Zhu H."/>
        </authorList>
    </citation>
    <scope>NUCLEOTIDE SEQUENCE [LARGE SCALE GENOMIC DNA]</scope>
    <source>
        <strain evidence="1 2">K1W22B-8</strain>
    </source>
</reference>
<gene>
    <name evidence="1" type="ORF">D3874_07115</name>
</gene>
<dbReference type="RefSeq" id="WP_119777464.1">
    <property type="nucleotide sequence ID" value="NZ_QYUK01000011.1"/>
</dbReference>
<dbReference type="Gene3D" id="3.10.450.530">
    <property type="entry name" value="Ribonuclease toxin, BrnT, of type II toxin-antitoxin system"/>
    <property type="match status" value="1"/>
</dbReference>
<dbReference type="EMBL" id="QYUK01000011">
    <property type="protein sequence ID" value="RJF86818.1"/>
    <property type="molecule type" value="Genomic_DNA"/>
</dbReference>
<dbReference type="InterPro" id="IPR038573">
    <property type="entry name" value="BrnT_sf"/>
</dbReference>
<keyword evidence="2" id="KW-1185">Reference proteome</keyword>
<evidence type="ECO:0000313" key="1">
    <source>
        <dbReference type="EMBL" id="RJF86818.1"/>
    </source>
</evidence>
<comment type="caution">
    <text evidence="1">The sequence shown here is derived from an EMBL/GenBank/DDBJ whole genome shotgun (WGS) entry which is preliminary data.</text>
</comment>
<evidence type="ECO:0008006" key="3">
    <source>
        <dbReference type="Google" id="ProtNLM"/>
    </source>
</evidence>
<protein>
    <recommendedName>
        <fullName evidence="3">BrnT family toxin</fullName>
    </recommendedName>
</protein>
<dbReference type="AlphaFoldDB" id="A0A418WA07"/>
<dbReference type="InterPro" id="IPR007460">
    <property type="entry name" value="BrnT_toxin"/>
</dbReference>
<organism evidence="1 2">
    <name type="scientific">Oleomonas cavernae</name>
    <dbReference type="NCBI Taxonomy" id="2320859"/>
    <lineage>
        <taxon>Bacteria</taxon>
        <taxon>Pseudomonadati</taxon>
        <taxon>Pseudomonadota</taxon>
        <taxon>Alphaproteobacteria</taxon>
        <taxon>Acetobacterales</taxon>
        <taxon>Acetobacteraceae</taxon>
        <taxon>Oleomonas</taxon>
    </lineage>
</organism>
<proteinExistence type="predicted"/>
<evidence type="ECO:0000313" key="2">
    <source>
        <dbReference type="Proteomes" id="UP000284605"/>
    </source>
</evidence>
<name>A0A418WA07_9PROT</name>
<dbReference type="Proteomes" id="UP000284605">
    <property type="component" value="Unassembled WGS sequence"/>
</dbReference>
<dbReference type="OrthoDB" id="9798158at2"/>
<sequence length="81" mass="8932">MRIVWDEPKREGNLTKHGLDFAALTVEFFEGSTVYPAKGGRFIAIGELNGQIVITVVFRPLGTEAVSVISMRPASRKERGL</sequence>
<accession>A0A418WA07</accession>
<dbReference type="Pfam" id="PF04365">
    <property type="entry name" value="BrnT_toxin"/>
    <property type="match status" value="1"/>
</dbReference>